<evidence type="ECO:0000313" key="1">
    <source>
        <dbReference type="EMBL" id="MBD8045193.1"/>
    </source>
</evidence>
<accession>A0ABR8YLS3</accession>
<evidence type="ECO:0000313" key="2">
    <source>
        <dbReference type="Proteomes" id="UP000652763"/>
    </source>
</evidence>
<dbReference type="RefSeq" id="WP_191748873.1">
    <property type="nucleotide sequence ID" value="NZ_JACSQC010000008.1"/>
</dbReference>
<dbReference type="Proteomes" id="UP000652763">
    <property type="component" value="Unassembled WGS sequence"/>
</dbReference>
<reference evidence="1 2" key="1">
    <citation type="submission" date="2020-08" db="EMBL/GenBank/DDBJ databases">
        <title>A Genomic Blueprint of the Chicken Gut Microbiome.</title>
        <authorList>
            <person name="Gilroy R."/>
            <person name="Ravi A."/>
            <person name="Getino M."/>
            <person name="Pursley I."/>
            <person name="Horton D.L."/>
            <person name="Alikhan N.-F."/>
            <person name="Baker D."/>
            <person name="Gharbi K."/>
            <person name="Hall N."/>
            <person name="Watson M."/>
            <person name="Adriaenssens E.M."/>
            <person name="Foster-Nyarko E."/>
            <person name="Jarju S."/>
            <person name="Secka A."/>
            <person name="Antonio M."/>
            <person name="Oren A."/>
            <person name="Chaudhuri R."/>
            <person name="La Ragione R.M."/>
            <person name="Hildebrand F."/>
            <person name="Pallen M.J."/>
        </authorList>
    </citation>
    <scope>NUCLEOTIDE SEQUENCE [LARGE SCALE GENOMIC DNA]</scope>
    <source>
        <strain evidence="1 2">Sa2BUA2</strain>
    </source>
</reference>
<sequence length="333" mass="35882">MGNQHFGGAPHAAAELIAAVRGMEAAGIPHPKVYVMTLLQAAKTLLAAGDREQGAALCERAWAFTESVPALNHDREVAVHVYDAGWDHRRPRDVNYLTGAFFLALEEFGPASGWIPHLMRELHGYVQDQGGWRGFGSLQDPVLAAQAIQVAEAGLREFAPGTDLEERRLRGELAGYATALLFSAGDEQWPAALQEWFSTPISEFEPSTALFSFLLDQQAYDPARELAERTLQAVEADPASSDAQRAGAVLDAAFSIAMAPDAAGLARLPELEERAGALAHGTFSDEEALLLQEKLSRYIHSRTAGGGAAQPDQQAMFDRLRFDPFTAGSDAGN</sequence>
<comment type="caution">
    <text evidence="1">The sequence shown here is derived from an EMBL/GenBank/DDBJ whole genome shotgun (WGS) entry which is preliminary data.</text>
</comment>
<keyword evidence="2" id="KW-1185">Reference proteome</keyword>
<protein>
    <submittedName>
        <fullName evidence="1">Uncharacterized protein</fullName>
    </submittedName>
</protein>
<name>A0ABR8YLS3_9MICC</name>
<proteinExistence type="predicted"/>
<dbReference type="EMBL" id="JACSQC010000008">
    <property type="protein sequence ID" value="MBD8045193.1"/>
    <property type="molecule type" value="Genomic_DNA"/>
</dbReference>
<gene>
    <name evidence="1" type="ORF">H9638_15385</name>
</gene>
<organism evidence="1 2">
    <name type="scientific">Arthrobacter pullicola</name>
    <dbReference type="NCBI Taxonomy" id="2762224"/>
    <lineage>
        <taxon>Bacteria</taxon>
        <taxon>Bacillati</taxon>
        <taxon>Actinomycetota</taxon>
        <taxon>Actinomycetes</taxon>
        <taxon>Micrococcales</taxon>
        <taxon>Micrococcaceae</taxon>
        <taxon>Arthrobacter</taxon>
    </lineage>
</organism>